<dbReference type="Gene3D" id="1.20.120.330">
    <property type="entry name" value="Nucleotidyltransferases domain 2"/>
    <property type="match status" value="1"/>
</dbReference>
<dbReference type="OrthoDB" id="1440109at2"/>
<evidence type="ECO:0000259" key="1">
    <source>
        <dbReference type="Pfam" id="PF05168"/>
    </source>
</evidence>
<name>A0A1W2H084_9BACT</name>
<protein>
    <submittedName>
        <fullName evidence="2">HEPN domain-containing protein</fullName>
    </submittedName>
</protein>
<dbReference type="InterPro" id="IPR007842">
    <property type="entry name" value="HEPN_dom"/>
</dbReference>
<reference evidence="3" key="1">
    <citation type="submission" date="2017-04" db="EMBL/GenBank/DDBJ databases">
        <authorList>
            <person name="Varghese N."/>
            <person name="Submissions S."/>
        </authorList>
    </citation>
    <scope>NUCLEOTIDE SEQUENCE [LARGE SCALE GENOMIC DNA]</scope>
    <source>
        <strain evidence="3">DSM 16537</strain>
    </source>
</reference>
<dbReference type="Pfam" id="PF05168">
    <property type="entry name" value="HEPN"/>
    <property type="match status" value="1"/>
</dbReference>
<evidence type="ECO:0000313" key="2">
    <source>
        <dbReference type="EMBL" id="SMD42291.1"/>
    </source>
</evidence>
<feature type="domain" description="HEPN" evidence="1">
    <location>
        <begin position="103"/>
        <end position="176"/>
    </location>
</feature>
<gene>
    <name evidence="2" type="ORF">SAMN00777080_0838</name>
</gene>
<proteinExistence type="predicted"/>
<evidence type="ECO:0000313" key="3">
    <source>
        <dbReference type="Proteomes" id="UP000192333"/>
    </source>
</evidence>
<dbReference type="STRING" id="758820.SAMN00777080_0838"/>
<accession>A0A1W2H084</accession>
<keyword evidence="3" id="KW-1185">Reference proteome</keyword>
<sequence length="213" mass="24729">MMLNISFFSLESPYISIILFVNFFQISSRGFFLHIRIYTQNQIDKVWSSNEFVTDSSPLIQIMRINDLGHVFKEIMWIPCSEMMDYKTPKILAMNEIKSKTTLTEAEEMFNNAQEELCRPEEDVVHYNACKNAYKAIEKYMTGFLLNHGIGIQNSHSIQDLLIQCRKIDSKFNDLNLDYVMDAENVDKLMINLSTAKEFINLAGKTRKLVGIQ</sequence>
<dbReference type="Proteomes" id="UP000192333">
    <property type="component" value="Chromosome I"/>
</dbReference>
<dbReference type="EMBL" id="LT838813">
    <property type="protein sequence ID" value="SMD42291.1"/>
    <property type="molecule type" value="Genomic_DNA"/>
</dbReference>
<dbReference type="AlphaFoldDB" id="A0A1W2H084"/>
<organism evidence="2 3">
    <name type="scientific">Aquiflexum balticum DSM 16537</name>
    <dbReference type="NCBI Taxonomy" id="758820"/>
    <lineage>
        <taxon>Bacteria</taxon>
        <taxon>Pseudomonadati</taxon>
        <taxon>Bacteroidota</taxon>
        <taxon>Cytophagia</taxon>
        <taxon>Cytophagales</taxon>
        <taxon>Cyclobacteriaceae</taxon>
        <taxon>Aquiflexum</taxon>
    </lineage>
</organism>